<dbReference type="OrthoDB" id="9787760at2"/>
<name>A0A317FJE2_9PROT</name>
<dbReference type="Gene3D" id="1.25.40.10">
    <property type="entry name" value="Tetratricopeptide repeat domain"/>
    <property type="match status" value="1"/>
</dbReference>
<reference evidence="4" key="1">
    <citation type="submission" date="2018-05" db="EMBL/GenBank/DDBJ databases">
        <authorList>
            <person name="Du Z."/>
            <person name="Wang X."/>
        </authorList>
    </citation>
    <scope>NUCLEOTIDE SEQUENCE [LARGE SCALE GENOMIC DNA]</scope>
    <source>
        <strain evidence="4">CQN31</strain>
    </source>
</reference>
<dbReference type="PROSITE" id="PS51257">
    <property type="entry name" value="PROKAR_LIPOPROTEIN"/>
    <property type="match status" value="1"/>
</dbReference>
<dbReference type="PANTHER" id="PTHR10098:SF108">
    <property type="entry name" value="TETRATRICOPEPTIDE REPEAT PROTEIN 28"/>
    <property type="match status" value="1"/>
</dbReference>
<keyword evidence="1" id="KW-0732">Signal</keyword>
<feature type="domain" description="CHAT" evidence="2">
    <location>
        <begin position="672"/>
        <end position="986"/>
    </location>
</feature>
<sequence>MRAAAALLLLVLGACNAPPPSAFVGGGGAEGEPVGNNTVGEACTQQRHADRSADIYCGSWQQPSGRVRPAGAGGAAEMQALATSGPWRAGLDSRFACGAPRGTTILGDAPALLMECTRRAGGWPYVALVASVGGTAWLADGVLPALPAMERAIGQATGRLRAEGAAAPASGAEALMAERLAARAFGSNDIGTYEALMQAGTRANQAENAAAAETAYRAALGVQERALGKDDPALANTLALLSLQLSNQGRYPAAEEALDRADALARRPGAEEGLTARIAHYRALHLLNLDRNADALVLLDQAAADYARLLPPAMLAARPAPRTLADTFSGGEMLASPQTRSALLGLVEVRRYRSIALRGLDRVPEADEALRSAATLARANRVALPLVSARISRAVAMADAQRGDSAEAATALSQAAAAFARGMPGTRPVARTQLLRADMLSRLDRPIQVIGACRSAIAVLTLLRSGVEAELLEPCLAAYAEEARRDPGASQALLAEMFAAAQLAQSGLTSRQIDQATVRLADGARNPGAGEAIRRYQDAQNALGDLLRERDEIAAGGGGRGSATEALDRRIADARTALAEADDALQAAAPRYGQLVQQATSAADVLAALRPGEAFASVVLTGRSGWTFVLREGRIAAAPVPGGEARIGGLVRRVRASIERTGPGLPRFDTTAAAELYSATLGALGPALEGATALSVAPSGPLLALPFEVLLTGPADPDRLSAAPFLARRFAIAHVPAAANFVGLRRLEGSRATRPWFGFGDFRPPSRAQAARSFPADSCAESATLFANLPPLPSATRELEAARQLLQAGPQDRLLGPAFTADAVRRAALRDYRVLHFATHAVLPSEIACQPEPAILASTPPNAPDAAPALLTASAIVNLDLDADLVILSACNSGGPAGSTAGESLSGLARAFFYAGARSLLVTHWAVDDRMAAYLVAKTLGEMRGGRGPSQALQAAQLSILNDAGRGLPEQAAHPFFWAPFAVIGEGGAVRPVSVADASRL</sequence>
<evidence type="ECO:0000313" key="3">
    <source>
        <dbReference type="EMBL" id="PWS38069.1"/>
    </source>
</evidence>
<feature type="signal peptide" evidence="1">
    <location>
        <begin position="1"/>
        <end position="22"/>
    </location>
</feature>
<keyword evidence="4" id="KW-1185">Reference proteome</keyword>
<evidence type="ECO:0000259" key="2">
    <source>
        <dbReference type="Pfam" id="PF12770"/>
    </source>
</evidence>
<dbReference type="Proteomes" id="UP000245765">
    <property type="component" value="Unassembled WGS sequence"/>
</dbReference>
<feature type="chain" id="PRO_5016366236" description="CHAT domain-containing protein" evidence="1">
    <location>
        <begin position="23"/>
        <end position="1001"/>
    </location>
</feature>
<dbReference type="SUPFAM" id="SSF48452">
    <property type="entry name" value="TPR-like"/>
    <property type="match status" value="1"/>
</dbReference>
<evidence type="ECO:0000256" key="1">
    <source>
        <dbReference type="SAM" id="SignalP"/>
    </source>
</evidence>
<dbReference type="AlphaFoldDB" id="A0A317FJE2"/>
<protein>
    <recommendedName>
        <fullName evidence="2">CHAT domain-containing protein</fullName>
    </recommendedName>
</protein>
<dbReference type="EMBL" id="QGNA01000001">
    <property type="protein sequence ID" value="PWS38069.1"/>
    <property type="molecule type" value="Genomic_DNA"/>
</dbReference>
<dbReference type="InterPro" id="IPR024983">
    <property type="entry name" value="CHAT_dom"/>
</dbReference>
<dbReference type="PANTHER" id="PTHR10098">
    <property type="entry name" value="RAPSYN-RELATED"/>
    <property type="match status" value="1"/>
</dbReference>
<proteinExistence type="predicted"/>
<dbReference type="InterPro" id="IPR011990">
    <property type="entry name" value="TPR-like_helical_dom_sf"/>
</dbReference>
<dbReference type="RefSeq" id="WP_109868691.1">
    <property type="nucleotide sequence ID" value="NZ_QGNA01000001.1"/>
</dbReference>
<accession>A0A317FJE2</accession>
<dbReference type="Pfam" id="PF12770">
    <property type="entry name" value="CHAT"/>
    <property type="match status" value="1"/>
</dbReference>
<organism evidence="3 4">
    <name type="scientific">Falsiroseomonas bella</name>
    <dbReference type="NCBI Taxonomy" id="2184016"/>
    <lineage>
        <taxon>Bacteria</taxon>
        <taxon>Pseudomonadati</taxon>
        <taxon>Pseudomonadota</taxon>
        <taxon>Alphaproteobacteria</taxon>
        <taxon>Acetobacterales</taxon>
        <taxon>Roseomonadaceae</taxon>
        <taxon>Falsiroseomonas</taxon>
    </lineage>
</organism>
<comment type="caution">
    <text evidence="3">The sequence shown here is derived from an EMBL/GenBank/DDBJ whole genome shotgun (WGS) entry which is preliminary data.</text>
</comment>
<evidence type="ECO:0000313" key="4">
    <source>
        <dbReference type="Proteomes" id="UP000245765"/>
    </source>
</evidence>
<gene>
    <name evidence="3" type="ORF">DFH01_01830</name>
</gene>